<gene>
    <name evidence="2" type="ORF">J2TS6_45950</name>
</gene>
<keyword evidence="3" id="KW-1185">Reference proteome</keyword>
<dbReference type="PANTHER" id="PTHR38479">
    <property type="entry name" value="LMO0824 PROTEIN"/>
    <property type="match status" value="1"/>
</dbReference>
<organism evidence="2 3">
    <name type="scientific">Paenibacillus albilobatus</name>
    <dbReference type="NCBI Taxonomy" id="2716884"/>
    <lineage>
        <taxon>Bacteria</taxon>
        <taxon>Bacillati</taxon>
        <taxon>Bacillota</taxon>
        <taxon>Bacilli</taxon>
        <taxon>Bacillales</taxon>
        <taxon>Paenibacillaceae</taxon>
        <taxon>Paenibacillus</taxon>
    </lineage>
</organism>
<proteinExistence type="predicted"/>
<comment type="caution">
    <text evidence="2">The sequence shown here is derived from an EMBL/GenBank/DDBJ whole genome shotgun (WGS) entry which is preliminary data.</text>
</comment>
<accession>A0A919XIR8</accession>
<dbReference type="EMBL" id="BORQ01000006">
    <property type="protein sequence ID" value="GIO33454.1"/>
    <property type="molecule type" value="Genomic_DNA"/>
</dbReference>
<dbReference type="AlphaFoldDB" id="A0A919XIR8"/>
<evidence type="ECO:0008006" key="4">
    <source>
        <dbReference type="Google" id="ProtNLM"/>
    </source>
</evidence>
<dbReference type="RefSeq" id="WP_236575733.1">
    <property type="nucleotide sequence ID" value="NZ_BORQ01000006.1"/>
</dbReference>
<dbReference type="InterPro" id="IPR009351">
    <property type="entry name" value="AlkZ-like"/>
</dbReference>
<evidence type="ECO:0000313" key="3">
    <source>
        <dbReference type="Proteomes" id="UP000679779"/>
    </source>
</evidence>
<feature type="region of interest" description="Disordered" evidence="1">
    <location>
        <begin position="1"/>
        <end position="20"/>
    </location>
</feature>
<evidence type="ECO:0000313" key="2">
    <source>
        <dbReference type="EMBL" id="GIO33454.1"/>
    </source>
</evidence>
<reference evidence="2" key="1">
    <citation type="submission" date="2021-03" db="EMBL/GenBank/DDBJ databases">
        <title>Antimicrobial resistance genes in bacteria isolated from Japanese honey, and their potential for conferring macrolide and lincosamide resistance in the American foulbrood pathogen Paenibacillus larvae.</title>
        <authorList>
            <person name="Okamoto M."/>
            <person name="Kumagai M."/>
            <person name="Kanamori H."/>
            <person name="Takamatsu D."/>
        </authorList>
    </citation>
    <scope>NUCLEOTIDE SEQUENCE</scope>
    <source>
        <strain evidence="2">J2TS6</strain>
    </source>
</reference>
<dbReference type="PANTHER" id="PTHR38479:SF2">
    <property type="entry name" value="WINGED HELIX DNA-BINDING DOMAIN-CONTAINING PROTEIN"/>
    <property type="match status" value="1"/>
</dbReference>
<dbReference type="Proteomes" id="UP000679779">
    <property type="component" value="Unassembled WGS sequence"/>
</dbReference>
<name>A0A919XIR8_9BACL</name>
<protein>
    <recommendedName>
        <fullName evidence="4">Winged helix DNA-binding domain-containing protein</fullName>
    </recommendedName>
</protein>
<dbReference type="Pfam" id="PF06224">
    <property type="entry name" value="AlkZ-like"/>
    <property type="match status" value="1"/>
</dbReference>
<sequence>MNKNKTTRKPGSGMEKESAKVLDSRALNRATLARQMLLKREKLPVLDVVEKLIGLQAQSQNAPYFALWSRMEDFQQDQLSELIRDRKVVRMALMRATLHLVSSPDAFQLRPWLQSVMERSLKGGYGRQLKDVDLGQLAANGRKLVEDKPMTFSELGGHLLEHWPDLPSKAATAAIRNLVPLVQIPPRGIWGEGGQAAHTTLETWLHQSLCPKPDAETLIRRYLAAFGPATVKDIQVWSGLTGLNQTMEKLRPELITFRDVHGAELFDLPDAPRPDGSTPAEPRFLGEFDNILLSHADRSRILDDRYRSSVFTINGIIRSTILIDGYVAGTWKLIQERKKTVLSIDPFITLSQKETDALTMEGARLLHFAAPEDSQEVIIQSG</sequence>
<evidence type="ECO:0000256" key="1">
    <source>
        <dbReference type="SAM" id="MobiDB-lite"/>
    </source>
</evidence>